<dbReference type="InterPro" id="IPR036677">
    <property type="entry name" value="EutN_CcmL_sf"/>
</dbReference>
<dbReference type="PROSITE" id="PS51932">
    <property type="entry name" value="BMV"/>
    <property type="match status" value="1"/>
</dbReference>
<reference evidence="4 5" key="1">
    <citation type="submission" date="2015-07" db="EMBL/GenBank/DDBJ databases">
        <title>ATOL: Assembling a taxonomically balanced genome-scale reconstruction of the evolutionary history of the Enterobacteriaceae.</title>
        <authorList>
            <person name="Plunkett G.III."/>
            <person name="Neeno-Eckwall E.C."/>
            <person name="Glasner J.D."/>
            <person name="Perna N.T."/>
        </authorList>
    </citation>
    <scope>NUCLEOTIDE SEQUENCE [LARGE SCALE GENOMIC DNA]</scope>
    <source>
        <strain evidence="4 5">ATCC 35017</strain>
    </source>
</reference>
<accession>A0A0N0ZBS1</accession>
<comment type="subcellular location">
    <subcellularLocation>
        <location evidence="2">Bacterial microcompartment</location>
    </subcellularLocation>
</comment>
<evidence type="ECO:0000256" key="2">
    <source>
        <dbReference type="ARBA" id="ARBA00024322"/>
    </source>
</evidence>
<dbReference type="Gene3D" id="2.40.50.220">
    <property type="entry name" value="EutN/Ccml"/>
    <property type="match status" value="1"/>
</dbReference>
<comment type="caution">
    <text evidence="4">The sequence shown here is derived from an EMBL/GenBank/DDBJ whole genome shotgun (WGS) entry which is preliminary data.</text>
</comment>
<evidence type="ECO:0000256" key="1">
    <source>
        <dbReference type="ARBA" id="ARBA00023608"/>
    </source>
</evidence>
<proteinExistence type="inferred from homology"/>
<evidence type="ECO:0000313" key="5">
    <source>
        <dbReference type="Proteomes" id="UP000053226"/>
    </source>
</evidence>
<keyword evidence="5" id="KW-1185">Reference proteome</keyword>
<dbReference type="InterPro" id="IPR004992">
    <property type="entry name" value="EutN_CcmL"/>
</dbReference>
<name>A0A0N0ZBS1_9GAMM</name>
<dbReference type="EMBL" id="LGAA01000003">
    <property type="protein sequence ID" value="KPD04156.1"/>
    <property type="molecule type" value="Genomic_DNA"/>
</dbReference>
<dbReference type="PANTHER" id="PTHR36539">
    <property type="entry name" value="ETHANOLAMINE UTILIZATION PROTEIN EUTN"/>
    <property type="match status" value="1"/>
</dbReference>
<comment type="similarity">
    <text evidence="1">Belongs to the CcmL/EutN family.</text>
</comment>
<dbReference type="GeneID" id="79715944"/>
<gene>
    <name evidence="4" type="ORF">M992_0263</name>
</gene>
<dbReference type="GO" id="GO:0031469">
    <property type="term" value="C:bacterial microcompartment"/>
    <property type="evidence" value="ECO:0007669"/>
    <property type="project" value="UniProtKB-SubCell"/>
</dbReference>
<dbReference type="SUPFAM" id="SSF159133">
    <property type="entry name" value="EutN/CcmL-like"/>
    <property type="match status" value="1"/>
</dbReference>
<dbReference type="OrthoDB" id="196195at2"/>
<protein>
    <submittedName>
        <fullName evidence="4">CcmL family carbon dioxide concentrating mechanism protein</fullName>
    </submittedName>
</protein>
<keyword evidence="3" id="KW-1283">Bacterial microcompartment</keyword>
<dbReference type="RefSeq" id="WP_047255998.1">
    <property type="nucleotide sequence ID" value="NZ_CAWMUS010000003.1"/>
</dbReference>
<sequence length="92" mass="9961">MILAKVVGHVIATQKCDALKGSNLLILNALGDDLTPLKDRTYVAVDCVGAGQDDIVLAEKYLALNKESYKAMSIVAIVEKVYRDVKGSKTHE</sequence>
<organism evidence="4 5">
    <name type="scientific">Moellerella wisconsensis ATCC 35017</name>
    <dbReference type="NCBI Taxonomy" id="1354267"/>
    <lineage>
        <taxon>Bacteria</taxon>
        <taxon>Pseudomonadati</taxon>
        <taxon>Pseudomonadota</taxon>
        <taxon>Gammaproteobacteria</taxon>
        <taxon>Enterobacterales</taxon>
        <taxon>Morganellaceae</taxon>
        <taxon>Moellerella</taxon>
    </lineage>
</organism>
<evidence type="ECO:0000313" key="4">
    <source>
        <dbReference type="EMBL" id="KPD04156.1"/>
    </source>
</evidence>
<dbReference type="Proteomes" id="UP000053226">
    <property type="component" value="Unassembled WGS sequence"/>
</dbReference>
<dbReference type="Pfam" id="PF03319">
    <property type="entry name" value="EutN_CcmL"/>
    <property type="match status" value="1"/>
</dbReference>
<dbReference type="AlphaFoldDB" id="A0A0N0ZBS1"/>
<evidence type="ECO:0000256" key="3">
    <source>
        <dbReference type="ARBA" id="ARBA00024446"/>
    </source>
</evidence>